<proteinExistence type="predicted"/>
<dbReference type="SUPFAM" id="SSF51445">
    <property type="entry name" value="(Trans)glycosidases"/>
    <property type="match status" value="1"/>
</dbReference>
<dbReference type="PANTHER" id="PTHR42976:SF1">
    <property type="entry name" value="GH18 DOMAIN-CONTAINING PROTEIN-RELATED"/>
    <property type="match status" value="1"/>
</dbReference>
<evidence type="ECO:0000256" key="2">
    <source>
        <dbReference type="SAM" id="SignalP"/>
    </source>
</evidence>
<sequence length="347" mass="35509">MRSFLMPTAGVACLFALALAGCSAGSDNTSGAAPKATDNATDNATGNDTDNATGKGTSYAPYVSAAEASVNDSAGSPTTYNLAFVIADGSSCTPKWNETNAIDDSAVKSRISALTKSGATVRVSFGGASGKELAATCDSASELAEAYGAALDAAGSTQADFDIEGDELTDSASVALRSRAIAALQKERPGLEVSFTLPVMPSGLDSDSLALLASANKYDVQVSTVNLMTMNYGESYADDMGGYAITSATAAQAQLKSVFGTEDSVAWRGMALTSMIGTNDVAGETFSLADAAQVRAFAEQKGISWVSMWSTFRDQQCSDEDSAKDDALTNCSGVEQSSGAFAEAFSK</sequence>
<keyword evidence="4" id="KW-1185">Reference proteome</keyword>
<dbReference type="InterPro" id="IPR017853">
    <property type="entry name" value="GH"/>
</dbReference>
<comment type="caution">
    <text evidence="3">The sequence shown here is derived from an EMBL/GenBank/DDBJ whole genome shotgun (WGS) entry which is preliminary data.</text>
</comment>
<dbReference type="InterPro" id="IPR052750">
    <property type="entry name" value="GH18_Chitinase"/>
</dbReference>
<dbReference type="Gene3D" id="3.20.20.80">
    <property type="entry name" value="Glycosidases"/>
    <property type="match status" value="1"/>
</dbReference>
<organism evidence="3 4">
    <name type="scientific">Streptomyces sp. 900129855</name>
    <dbReference type="NCBI Taxonomy" id="3155129"/>
    <lineage>
        <taxon>Bacteria</taxon>
        <taxon>Bacillati</taxon>
        <taxon>Actinomycetota</taxon>
        <taxon>Actinomycetes</taxon>
        <taxon>Kitasatosporales</taxon>
        <taxon>Streptomycetaceae</taxon>
        <taxon>Streptomyces</taxon>
    </lineage>
</organism>
<dbReference type="Proteomes" id="UP001550739">
    <property type="component" value="Unassembled WGS sequence"/>
</dbReference>
<evidence type="ECO:0000256" key="1">
    <source>
        <dbReference type="SAM" id="MobiDB-lite"/>
    </source>
</evidence>
<evidence type="ECO:0000313" key="4">
    <source>
        <dbReference type="Proteomes" id="UP001550739"/>
    </source>
</evidence>
<feature type="region of interest" description="Disordered" evidence="1">
    <location>
        <begin position="30"/>
        <end position="53"/>
    </location>
</feature>
<gene>
    <name evidence="3" type="ORF">AB0E89_43115</name>
</gene>
<keyword evidence="2" id="KW-0732">Signal</keyword>
<dbReference type="PANTHER" id="PTHR42976">
    <property type="entry name" value="BIFUNCTIONAL CHITINASE/LYSOZYME-RELATED"/>
    <property type="match status" value="1"/>
</dbReference>
<feature type="signal peptide" evidence="2">
    <location>
        <begin position="1"/>
        <end position="20"/>
    </location>
</feature>
<reference evidence="3 4" key="1">
    <citation type="submission" date="2024-06" db="EMBL/GenBank/DDBJ databases">
        <title>The Natural Products Discovery Center: Release of the First 8490 Sequenced Strains for Exploring Actinobacteria Biosynthetic Diversity.</title>
        <authorList>
            <person name="Kalkreuter E."/>
            <person name="Kautsar S.A."/>
            <person name="Yang D."/>
            <person name="Bader C.D."/>
            <person name="Teijaro C.N."/>
            <person name="Fluegel L."/>
            <person name="Davis C.M."/>
            <person name="Simpson J.R."/>
            <person name="Lauterbach L."/>
            <person name="Steele A.D."/>
            <person name="Gui C."/>
            <person name="Meng S."/>
            <person name="Li G."/>
            <person name="Viehrig K."/>
            <person name="Ye F."/>
            <person name="Su P."/>
            <person name="Kiefer A.F."/>
            <person name="Nichols A."/>
            <person name="Cepeda A.J."/>
            <person name="Yan W."/>
            <person name="Fan B."/>
            <person name="Jiang Y."/>
            <person name="Adhikari A."/>
            <person name="Zheng C.-J."/>
            <person name="Schuster L."/>
            <person name="Cowan T.M."/>
            <person name="Smanski M.J."/>
            <person name="Chevrette M.G."/>
            <person name="De Carvalho L.P.S."/>
            <person name="Shen B."/>
        </authorList>
    </citation>
    <scope>NUCLEOTIDE SEQUENCE [LARGE SCALE GENOMIC DNA]</scope>
    <source>
        <strain evidence="3 4">NPDC033843</strain>
    </source>
</reference>
<evidence type="ECO:0000313" key="3">
    <source>
        <dbReference type="EMBL" id="MEU3787246.1"/>
    </source>
</evidence>
<protein>
    <submittedName>
        <fullName evidence="3">Chitinase</fullName>
    </submittedName>
</protein>
<feature type="compositionally biased region" description="Polar residues" evidence="1">
    <location>
        <begin position="38"/>
        <end position="53"/>
    </location>
</feature>
<feature type="chain" id="PRO_5045178610" evidence="2">
    <location>
        <begin position="21"/>
        <end position="347"/>
    </location>
</feature>
<dbReference type="CDD" id="cd06543">
    <property type="entry name" value="GH18_PF-ChiA-like"/>
    <property type="match status" value="1"/>
</dbReference>
<dbReference type="PROSITE" id="PS51257">
    <property type="entry name" value="PROKAR_LIPOPROTEIN"/>
    <property type="match status" value="1"/>
</dbReference>
<accession>A0ABV2ZXE8</accession>
<dbReference type="EMBL" id="JBEZVE010000038">
    <property type="protein sequence ID" value="MEU3787246.1"/>
    <property type="molecule type" value="Genomic_DNA"/>
</dbReference>
<dbReference type="RefSeq" id="WP_361709585.1">
    <property type="nucleotide sequence ID" value="NZ_JBEZVE010000038.1"/>
</dbReference>
<name>A0ABV2ZXE8_9ACTN</name>